<dbReference type="PROSITE" id="PS00636">
    <property type="entry name" value="DNAJ_1"/>
    <property type="match status" value="1"/>
</dbReference>
<dbReference type="AlphaFoldDB" id="A0A9J6FIF0"/>
<feature type="domain" description="J" evidence="11">
    <location>
        <begin position="645"/>
        <end position="715"/>
    </location>
</feature>
<keyword evidence="13" id="KW-1185">Reference proteome</keyword>
<evidence type="ECO:0000256" key="1">
    <source>
        <dbReference type="ARBA" id="ARBA00009558"/>
    </source>
</evidence>
<dbReference type="Pfam" id="PF01129">
    <property type="entry name" value="ART"/>
    <property type="match status" value="1"/>
</dbReference>
<dbReference type="InterPro" id="IPR011990">
    <property type="entry name" value="TPR-like_helical_dom_sf"/>
</dbReference>
<dbReference type="PROSITE" id="PS50076">
    <property type="entry name" value="DNAJ_2"/>
    <property type="match status" value="1"/>
</dbReference>
<dbReference type="Pfam" id="PF13414">
    <property type="entry name" value="TPR_11"/>
    <property type="match status" value="1"/>
</dbReference>
<gene>
    <name evidence="12" type="ORF">HPB48_001180</name>
</gene>
<keyword evidence="3 10" id="KW-0808">Transferase</keyword>
<dbReference type="PANTHER" id="PTHR45188">
    <property type="entry name" value="DNAJ PROTEIN P58IPK HOMOLOG"/>
    <property type="match status" value="1"/>
</dbReference>
<dbReference type="FunFam" id="1.25.40.10:FF:000097">
    <property type="entry name" value="DnaJ homolog subfamily C member 7 homolog"/>
    <property type="match status" value="1"/>
</dbReference>
<dbReference type="PANTHER" id="PTHR45188:SF2">
    <property type="entry name" value="DNAJ HOMOLOG SUBFAMILY C MEMBER 7"/>
    <property type="match status" value="1"/>
</dbReference>
<keyword evidence="7" id="KW-0143">Chaperone</keyword>
<dbReference type="VEuPathDB" id="VectorBase:HLOH_051777"/>
<dbReference type="InterPro" id="IPR001623">
    <property type="entry name" value="DnaJ_domain"/>
</dbReference>
<dbReference type="PROSITE" id="PS50293">
    <property type="entry name" value="TPR_REGION"/>
    <property type="match status" value="1"/>
</dbReference>
<comment type="similarity">
    <text evidence="1 10">Belongs to the Arg-specific ADP-ribosyltransferase family.</text>
</comment>
<dbReference type="CDD" id="cd06257">
    <property type="entry name" value="DnaJ"/>
    <property type="match status" value="1"/>
</dbReference>
<evidence type="ECO:0000256" key="2">
    <source>
        <dbReference type="ARBA" id="ARBA00022676"/>
    </source>
</evidence>
<organism evidence="12 13">
    <name type="scientific">Haemaphysalis longicornis</name>
    <name type="common">Bush tick</name>
    <dbReference type="NCBI Taxonomy" id="44386"/>
    <lineage>
        <taxon>Eukaryota</taxon>
        <taxon>Metazoa</taxon>
        <taxon>Ecdysozoa</taxon>
        <taxon>Arthropoda</taxon>
        <taxon>Chelicerata</taxon>
        <taxon>Arachnida</taxon>
        <taxon>Acari</taxon>
        <taxon>Parasitiformes</taxon>
        <taxon>Ixodida</taxon>
        <taxon>Ixodoidea</taxon>
        <taxon>Ixodidae</taxon>
        <taxon>Haemaphysalinae</taxon>
        <taxon>Haemaphysalis</taxon>
    </lineage>
</organism>
<dbReference type="EMBL" id="JABSTR010000001">
    <property type="protein sequence ID" value="KAH9362723.1"/>
    <property type="molecule type" value="Genomic_DNA"/>
</dbReference>
<dbReference type="GO" id="GO:0106274">
    <property type="term" value="F:NAD+-protein-arginine ADP-ribosyltransferase activity"/>
    <property type="evidence" value="ECO:0007669"/>
    <property type="project" value="UniProtKB-EC"/>
</dbReference>
<dbReference type="SUPFAM" id="SSF56399">
    <property type="entry name" value="ADP-ribosylation"/>
    <property type="match status" value="1"/>
</dbReference>
<evidence type="ECO:0000256" key="6">
    <source>
        <dbReference type="ARBA" id="ARBA00022803"/>
    </source>
</evidence>
<sequence length="767" mass="87609">MCSNDDAAYDGLLYYLRKAEQMDENQVKRLLDDDLAQYPDFRNSWLAATAVHCLGSRESTPGLRKEHCTAIICYTLKIPNICRMFNLACRSARASETSWRDFRFKSLWCLLIEAFKLLPNFDAVPEELYRGVSAVHNYGELDSARFPHFVSASVSRFQASKFGGRERSLLTLQSVPAEFVRDISMYSIYPHHQEVLIWPLCTFTFRISGCLSDKLFEFRDAAPVRAPPLPAIVGSPEAGIKSDDDGGLSALLARLYLLCLVPGQPTADFTGVTLLGQDTLDDMKMRRRIRLAEAKKEQGNEYYSLKKYDDAIKLYTEAIELDGSNVAYYSNRAACYMMMGDHQAALDDCRQVLLRDPHNSKGLLREAKCHVALGDPQAAGRSLQLLRDLDPQNLALPRELKTVEILKHFLTEGDKAYEAQDYNKVIYCMDRALQQAVSCSKIKVLKAECLALLKRLPEARQIADEIMRADRTNADAMYVRGLCFYYEDNIEKALQHFQQVLRLAPDHPKASVAYKKARLLKSKKDEGNEAFNSGNYQEAFNAYTSALGVDPSNKLANSKLYFNRATVCSKINKLNQTVEDCTTAISLNEDYQKAYLRRAKAYMDLEMYEEAVRDYERIWRKDHTRENKRLLDQAKLELKKSKRKDYYKVLGIPKDATVDDIKKAYRKRALLHHPDRHSSAPEDIKREQEKKFKELGEAYNILSDPKKRMRYDEGRDLDEMDNFSSDANPHVFRTFFEAPGFFSANGGTFQHDNGGFGFPGTFSFQFG</sequence>
<dbReference type="InterPro" id="IPR036869">
    <property type="entry name" value="J_dom_sf"/>
</dbReference>
<dbReference type="PROSITE" id="PS50005">
    <property type="entry name" value="TPR"/>
    <property type="match status" value="4"/>
</dbReference>
<dbReference type="InterPro" id="IPR018253">
    <property type="entry name" value="DnaJ_domain_CS"/>
</dbReference>
<feature type="repeat" description="TPR" evidence="9">
    <location>
        <begin position="326"/>
        <end position="359"/>
    </location>
</feature>
<evidence type="ECO:0000259" key="11">
    <source>
        <dbReference type="PROSITE" id="PS50076"/>
    </source>
</evidence>
<dbReference type="Gene3D" id="3.90.176.10">
    <property type="entry name" value="Toxin ADP-ribosyltransferase, Chain A, domain 1"/>
    <property type="match status" value="1"/>
</dbReference>
<keyword evidence="6 9" id="KW-0802">TPR repeat</keyword>
<dbReference type="SMART" id="SM00271">
    <property type="entry name" value="DnaJ"/>
    <property type="match status" value="1"/>
</dbReference>
<evidence type="ECO:0000256" key="10">
    <source>
        <dbReference type="RuleBase" id="RU361228"/>
    </source>
</evidence>
<dbReference type="EC" id="2.4.2.31" evidence="10"/>
<evidence type="ECO:0000313" key="13">
    <source>
        <dbReference type="Proteomes" id="UP000821853"/>
    </source>
</evidence>
<evidence type="ECO:0000256" key="8">
    <source>
        <dbReference type="ARBA" id="ARBA00047597"/>
    </source>
</evidence>
<feature type="repeat" description="TPR" evidence="9">
    <location>
        <begin position="474"/>
        <end position="507"/>
    </location>
</feature>
<dbReference type="Pfam" id="PF13181">
    <property type="entry name" value="TPR_8"/>
    <property type="match status" value="1"/>
</dbReference>
<evidence type="ECO:0000256" key="7">
    <source>
        <dbReference type="ARBA" id="ARBA00023186"/>
    </source>
</evidence>
<dbReference type="Gene3D" id="1.25.40.10">
    <property type="entry name" value="Tetratricopeptide repeat domain"/>
    <property type="match status" value="1"/>
</dbReference>
<dbReference type="Pfam" id="PF00226">
    <property type="entry name" value="DnaJ"/>
    <property type="match status" value="1"/>
</dbReference>
<accession>A0A9J6FIF0</accession>
<dbReference type="SUPFAM" id="SSF48452">
    <property type="entry name" value="TPR-like"/>
    <property type="match status" value="1"/>
</dbReference>
<evidence type="ECO:0000313" key="12">
    <source>
        <dbReference type="EMBL" id="KAH9362723.1"/>
    </source>
</evidence>
<dbReference type="InterPro" id="IPR019734">
    <property type="entry name" value="TPR_rpt"/>
</dbReference>
<keyword evidence="10" id="KW-0521">NADP</keyword>
<feature type="repeat" description="TPR" evidence="9">
    <location>
        <begin position="292"/>
        <end position="325"/>
    </location>
</feature>
<evidence type="ECO:0000256" key="4">
    <source>
        <dbReference type="ARBA" id="ARBA00022695"/>
    </source>
</evidence>
<keyword evidence="5" id="KW-0677">Repeat</keyword>
<name>A0A9J6FIF0_HAELO</name>
<keyword evidence="4" id="KW-0548">Nucleotidyltransferase</keyword>
<comment type="catalytic activity">
    <reaction evidence="8 10">
        <text>L-arginyl-[protein] + NAD(+) = N(omega)-(ADP-D-ribosyl)-L-arginyl-[protein] + nicotinamide + H(+)</text>
        <dbReference type="Rhea" id="RHEA:19149"/>
        <dbReference type="Rhea" id="RHEA-COMP:10532"/>
        <dbReference type="Rhea" id="RHEA-COMP:15087"/>
        <dbReference type="ChEBI" id="CHEBI:15378"/>
        <dbReference type="ChEBI" id="CHEBI:17154"/>
        <dbReference type="ChEBI" id="CHEBI:29965"/>
        <dbReference type="ChEBI" id="CHEBI:57540"/>
        <dbReference type="ChEBI" id="CHEBI:142554"/>
        <dbReference type="EC" id="2.4.2.31"/>
    </reaction>
</comment>
<dbReference type="InterPro" id="IPR000768">
    <property type="entry name" value="ART"/>
</dbReference>
<dbReference type="SUPFAM" id="SSF46565">
    <property type="entry name" value="Chaperone J-domain"/>
    <property type="match status" value="1"/>
</dbReference>
<feature type="repeat" description="TPR" evidence="9">
    <location>
        <begin position="520"/>
        <end position="553"/>
    </location>
</feature>
<reference evidence="12 13" key="1">
    <citation type="journal article" date="2020" name="Cell">
        <title>Large-Scale Comparative Analyses of Tick Genomes Elucidate Their Genetic Diversity and Vector Capacities.</title>
        <authorList>
            <consortium name="Tick Genome and Microbiome Consortium (TIGMIC)"/>
            <person name="Jia N."/>
            <person name="Wang J."/>
            <person name="Shi W."/>
            <person name="Du L."/>
            <person name="Sun Y."/>
            <person name="Zhan W."/>
            <person name="Jiang J.F."/>
            <person name="Wang Q."/>
            <person name="Zhang B."/>
            <person name="Ji P."/>
            <person name="Bell-Sakyi L."/>
            <person name="Cui X.M."/>
            <person name="Yuan T.T."/>
            <person name="Jiang B.G."/>
            <person name="Yang W.F."/>
            <person name="Lam T.T."/>
            <person name="Chang Q.C."/>
            <person name="Ding S.J."/>
            <person name="Wang X.J."/>
            <person name="Zhu J.G."/>
            <person name="Ruan X.D."/>
            <person name="Zhao L."/>
            <person name="Wei J.T."/>
            <person name="Ye R.Z."/>
            <person name="Que T.C."/>
            <person name="Du C.H."/>
            <person name="Zhou Y.H."/>
            <person name="Cheng J.X."/>
            <person name="Dai P.F."/>
            <person name="Guo W.B."/>
            <person name="Han X.H."/>
            <person name="Huang E.J."/>
            <person name="Li L.F."/>
            <person name="Wei W."/>
            <person name="Gao Y.C."/>
            <person name="Liu J.Z."/>
            <person name="Shao H.Z."/>
            <person name="Wang X."/>
            <person name="Wang C.C."/>
            <person name="Yang T.C."/>
            <person name="Huo Q.B."/>
            <person name="Li W."/>
            <person name="Chen H.Y."/>
            <person name="Chen S.E."/>
            <person name="Zhou L.G."/>
            <person name="Ni X.B."/>
            <person name="Tian J.H."/>
            <person name="Sheng Y."/>
            <person name="Liu T."/>
            <person name="Pan Y.S."/>
            <person name="Xia L.Y."/>
            <person name="Li J."/>
            <person name="Zhao F."/>
            <person name="Cao W.C."/>
        </authorList>
    </citation>
    <scope>NUCLEOTIDE SEQUENCE [LARGE SCALE GENOMIC DNA]</scope>
    <source>
        <strain evidence="12">HaeL-2018</strain>
    </source>
</reference>
<evidence type="ECO:0000256" key="5">
    <source>
        <dbReference type="ARBA" id="ARBA00022737"/>
    </source>
</evidence>
<evidence type="ECO:0000256" key="9">
    <source>
        <dbReference type="PROSITE-ProRule" id="PRU00339"/>
    </source>
</evidence>
<evidence type="ECO:0000256" key="3">
    <source>
        <dbReference type="ARBA" id="ARBA00022679"/>
    </source>
</evidence>
<dbReference type="Pfam" id="PF00515">
    <property type="entry name" value="TPR_1"/>
    <property type="match status" value="1"/>
</dbReference>
<protein>
    <recommendedName>
        <fullName evidence="10">NAD(P)(+)--arginine ADP-ribosyltransferase</fullName>
        <ecNumber evidence="10">2.4.2.31</ecNumber>
    </recommendedName>
    <alternativeName>
        <fullName evidence="10">Mono(ADP-ribosyl)transferase</fullName>
    </alternativeName>
</protein>
<dbReference type="SMART" id="SM00028">
    <property type="entry name" value="TPR"/>
    <property type="match status" value="8"/>
</dbReference>
<dbReference type="Proteomes" id="UP000821853">
    <property type="component" value="Chromosome 1"/>
</dbReference>
<keyword evidence="10" id="KW-0520">NAD</keyword>
<proteinExistence type="inferred from homology"/>
<dbReference type="GO" id="GO:0016779">
    <property type="term" value="F:nucleotidyltransferase activity"/>
    <property type="evidence" value="ECO:0007669"/>
    <property type="project" value="UniProtKB-KW"/>
</dbReference>
<keyword evidence="2 10" id="KW-0328">Glycosyltransferase</keyword>
<dbReference type="Gene3D" id="1.10.287.110">
    <property type="entry name" value="DnaJ domain"/>
    <property type="match status" value="1"/>
</dbReference>
<dbReference type="OrthoDB" id="765884at2759"/>
<comment type="caution">
    <text evidence="12">The sequence shown here is derived from an EMBL/GenBank/DDBJ whole genome shotgun (WGS) entry which is preliminary data.</text>
</comment>
<dbReference type="PRINTS" id="PR00625">
    <property type="entry name" value="JDOMAIN"/>
</dbReference>
<dbReference type="PRINTS" id="PR00970">
    <property type="entry name" value="RIBTRNSFRASE"/>
</dbReference>